<dbReference type="Gene3D" id="3.30.200.20">
    <property type="entry name" value="Phosphorylase Kinase, domain 1"/>
    <property type="match status" value="1"/>
</dbReference>
<keyword evidence="2" id="KW-0547">Nucleotide-binding</keyword>
<dbReference type="PANTHER" id="PTHR24416:SF594">
    <property type="entry name" value="PROTEIN KINASE DOMAIN-CONTAINING PROTEIN"/>
    <property type="match status" value="1"/>
</dbReference>
<keyword evidence="3" id="KW-0812">Transmembrane</keyword>
<dbReference type="SUPFAM" id="SSF56112">
    <property type="entry name" value="Protein kinase-like (PK-like)"/>
    <property type="match status" value="1"/>
</dbReference>
<dbReference type="InterPro" id="IPR001245">
    <property type="entry name" value="Ser-Thr/Tyr_kinase_cat_dom"/>
</dbReference>
<evidence type="ECO:0000256" key="3">
    <source>
        <dbReference type="SAM" id="Phobius"/>
    </source>
</evidence>
<comment type="subcellular location">
    <subcellularLocation>
        <location evidence="1">Membrane</location>
        <topology evidence="1">Single-pass membrane protein</topology>
    </subcellularLocation>
</comment>
<feature type="transmembrane region" description="Helical" evidence="3">
    <location>
        <begin position="237"/>
        <end position="263"/>
    </location>
</feature>
<evidence type="ECO:0000256" key="2">
    <source>
        <dbReference type="PROSITE-ProRule" id="PRU10141"/>
    </source>
</evidence>
<dbReference type="GO" id="GO:0005524">
    <property type="term" value="F:ATP binding"/>
    <property type="evidence" value="ECO:0007669"/>
    <property type="project" value="UniProtKB-UniRule"/>
</dbReference>
<feature type="binding site" evidence="2">
    <location>
        <position position="371"/>
    </location>
    <ligand>
        <name>ATP</name>
        <dbReference type="ChEBI" id="CHEBI:30616"/>
    </ligand>
</feature>
<evidence type="ECO:0000256" key="4">
    <source>
        <dbReference type="SAM" id="SignalP"/>
    </source>
</evidence>
<dbReference type="GO" id="GO:0043235">
    <property type="term" value="C:receptor complex"/>
    <property type="evidence" value="ECO:0007669"/>
    <property type="project" value="TreeGrafter"/>
</dbReference>
<feature type="domain" description="Protein kinase" evidence="5">
    <location>
        <begin position="336"/>
        <end position="511"/>
    </location>
</feature>
<dbReference type="InterPro" id="IPR011009">
    <property type="entry name" value="Kinase-like_dom_sf"/>
</dbReference>
<dbReference type="AlphaFoldDB" id="A0A1B6MGG3"/>
<proteinExistence type="predicted"/>
<protein>
    <recommendedName>
        <fullName evidence="5">Protein kinase domain-containing protein</fullName>
    </recommendedName>
</protein>
<sequence>MKQRIAIVLVVLLNTFKDSDAFDLYTGRETISSTPSLFLPAASPNNLTADVSAFNVTSKLLQLNVSWSPGQGGPPATSYNLHLKSLNESDPHCATEPYYAFIENAKRTHWTISPKPLITAVHESNSHLIVPDCSYRIRLEANPHDGKTFTEMDITVPGPKIISGSHSAVYNLSWSRNVLASGANMYNETYTASDVNLHVAIVQVVDLQHCLGPEAQLTFLVEGDLERTEAVFIKDKVFWIVLLPIGLFLLLFCLIAFHHIVWCQRCFNLFKLKPDTTHLASCGFFYKAVNIKSERVFRRNTRNSIREWNVLYVEKEIEDAKERGEADVFEISYNRLTIQREIGRGAFGQVFLAKAEAIRGVPGSRLVAVKKLKGSAGAVEKEELLEEISMLKKVGQHPNIVSLLACCTLNSDLCMVMEFVPCGDLLKYLRNLRQKLDARKPSITSMSDGVYSTPSTVMTSLNSHLYSNPQPEESLDLDYILDHRELHNFALQIAKGMAHLEAKRITHRSVC</sequence>
<keyword evidence="3" id="KW-1133">Transmembrane helix</keyword>
<evidence type="ECO:0000313" key="6">
    <source>
        <dbReference type="EMBL" id="JAT34996.1"/>
    </source>
</evidence>
<dbReference type="PROSITE" id="PS50011">
    <property type="entry name" value="PROTEIN_KINASE_DOM"/>
    <property type="match status" value="1"/>
</dbReference>
<reference evidence="6" key="1">
    <citation type="submission" date="2015-11" db="EMBL/GenBank/DDBJ databases">
        <title>De novo transcriptome assembly of four potential Pierce s Disease insect vectors from Arizona vineyards.</title>
        <authorList>
            <person name="Tassone E.E."/>
        </authorList>
    </citation>
    <scope>NUCLEOTIDE SEQUENCE</scope>
</reference>
<organism evidence="6">
    <name type="scientific">Graphocephala atropunctata</name>
    <dbReference type="NCBI Taxonomy" id="36148"/>
    <lineage>
        <taxon>Eukaryota</taxon>
        <taxon>Metazoa</taxon>
        <taxon>Ecdysozoa</taxon>
        <taxon>Arthropoda</taxon>
        <taxon>Hexapoda</taxon>
        <taxon>Insecta</taxon>
        <taxon>Pterygota</taxon>
        <taxon>Neoptera</taxon>
        <taxon>Paraneoptera</taxon>
        <taxon>Hemiptera</taxon>
        <taxon>Auchenorrhyncha</taxon>
        <taxon>Membracoidea</taxon>
        <taxon>Cicadellidae</taxon>
        <taxon>Cicadellinae</taxon>
        <taxon>Cicadellini</taxon>
        <taxon>Graphocephala</taxon>
    </lineage>
</organism>
<evidence type="ECO:0000256" key="1">
    <source>
        <dbReference type="ARBA" id="ARBA00004167"/>
    </source>
</evidence>
<feature type="signal peptide" evidence="4">
    <location>
        <begin position="1"/>
        <end position="21"/>
    </location>
</feature>
<accession>A0A1B6MGG3</accession>
<gene>
    <name evidence="6" type="ORF">g.13073</name>
</gene>
<dbReference type="InterPro" id="IPR017441">
    <property type="entry name" value="Protein_kinase_ATP_BS"/>
</dbReference>
<name>A0A1B6MGG3_9HEMI</name>
<dbReference type="PANTHER" id="PTHR24416">
    <property type="entry name" value="TYROSINE-PROTEIN KINASE RECEPTOR"/>
    <property type="match status" value="1"/>
</dbReference>
<dbReference type="Pfam" id="PF07714">
    <property type="entry name" value="PK_Tyr_Ser-Thr"/>
    <property type="match status" value="1"/>
</dbReference>
<evidence type="ECO:0000259" key="5">
    <source>
        <dbReference type="PROSITE" id="PS50011"/>
    </source>
</evidence>
<feature type="chain" id="PRO_5008588141" description="Protein kinase domain-containing protein" evidence="4">
    <location>
        <begin position="22"/>
        <end position="511"/>
    </location>
</feature>
<dbReference type="GO" id="GO:0007169">
    <property type="term" value="P:cell surface receptor protein tyrosine kinase signaling pathway"/>
    <property type="evidence" value="ECO:0007669"/>
    <property type="project" value="TreeGrafter"/>
</dbReference>
<keyword evidence="2" id="KW-0067">ATP-binding</keyword>
<keyword evidence="3" id="KW-0472">Membrane</keyword>
<dbReference type="EMBL" id="GEBQ01004981">
    <property type="protein sequence ID" value="JAT34996.1"/>
    <property type="molecule type" value="Transcribed_RNA"/>
</dbReference>
<dbReference type="GO" id="GO:0005886">
    <property type="term" value="C:plasma membrane"/>
    <property type="evidence" value="ECO:0007669"/>
    <property type="project" value="TreeGrafter"/>
</dbReference>
<dbReference type="GO" id="GO:0004714">
    <property type="term" value="F:transmembrane receptor protein tyrosine kinase activity"/>
    <property type="evidence" value="ECO:0007669"/>
    <property type="project" value="TreeGrafter"/>
</dbReference>
<keyword evidence="4" id="KW-0732">Signal</keyword>
<dbReference type="PROSITE" id="PS00107">
    <property type="entry name" value="PROTEIN_KINASE_ATP"/>
    <property type="match status" value="1"/>
</dbReference>
<dbReference type="InterPro" id="IPR050122">
    <property type="entry name" value="RTK"/>
</dbReference>
<dbReference type="InterPro" id="IPR000719">
    <property type="entry name" value="Prot_kinase_dom"/>
</dbReference>